<gene>
    <name evidence="2" type="ORF">SeV_A1378</name>
</gene>
<evidence type="ECO:0000256" key="1">
    <source>
        <dbReference type="SAM" id="Phobius"/>
    </source>
</evidence>
<protein>
    <submittedName>
        <fullName evidence="2">Uncharacterized protein</fullName>
    </submittedName>
</protein>
<proteinExistence type="predicted"/>
<keyword evidence="1" id="KW-0472">Membrane</keyword>
<dbReference type="AlphaFoldDB" id="A0A6C8EQW0"/>
<accession>A0A6C8EQW0</accession>
<keyword evidence="1" id="KW-1133">Transmembrane helix</keyword>
<organism evidence="2 3">
    <name type="scientific">Salmonella virchow (strain SL491)</name>
    <dbReference type="NCBI Taxonomy" id="465517"/>
    <lineage>
        <taxon>Bacteria</taxon>
        <taxon>Pseudomonadati</taxon>
        <taxon>Pseudomonadota</taxon>
        <taxon>Gammaproteobacteria</taxon>
        <taxon>Enterobacterales</taxon>
        <taxon>Enterobacteriaceae</taxon>
        <taxon>Salmonella</taxon>
    </lineage>
</organism>
<evidence type="ECO:0000313" key="3">
    <source>
        <dbReference type="Proteomes" id="UP000003614"/>
    </source>
</evidence>
<feature type="transmembrane region" description="Helical" evidence="1">
    <location>
        <begin position="6"/>
        <end position="29"/>
    </location>
</feature>
<dbReference type="Proteomes" id="UP000003614">
    <property type="component" value="Unassembled WGS sequence"/>
</dbReference>
<reference evidence="2 3" key="1">
    <citation type="journal article" date="2011" name="J. Bacteriol.">
        <title>Comparative genomics of 28 Salmonella enterica isolates: evidence for CRISPR-mediated adaptive sublineage evolution.</title>
        <authorList>
            <person name="Fricke W.F."/>
            <person name="Mammel M.K."/>
            <person name="McDermott P.F."/>
            <person name="Tartera C."/>
            <person name="White D.G."/>
            <person name="Leclerc J.E."/>
            <person name="Ravel J."/>
            <person name="Cebula T.A."/>
        </authorList>
    </citation>
    <scope>NUCLEOTIDE SEQUENCE [LARGE SCALE GENOMIC DNA]</scope>
    <source>
        <strain evidence="2 3">SL491</strain>
    </source>
</reference>
<name>A0A6C8EQW0_SALV4</name>
<comment type="caution">
    <text evidence="2">The sequence shown here is derived from an EMBL/GenBank/DDBJ whole genome shotgun (WGS) entry which is preliminary data.</text>
</comment>
<sequence length="40" mass="4966">MNCSFFYLNLINFYLPFGVFGFYFLFYGFSFSEKINTRFY</sequence>
<keyword evidence="1" id="KW-0812">Transmembrane</keyword>
<dbReference type="EMBL" id="ABFH02000002">
    <property type="protein sequence ID" value="EDZ00362.1"/>
    <property type="molecule type" value="Genomic_DNA"/>
</dbReference>
<evidence type="ECO:0000313" key="2">
    <source>
        <dbReference type="EMBL" id="EDZ00362.1"/>
    </source>
</evidence>